<organism evidence="2 3">
    <name type="scientific">Purpureocillium lilacinum</name>
    <name type="common">Paecilomyces lilacinus</name>
    <dbReference type="NCBI Taxonomy" id="33203"/>
    <lineage>
        <taxon>Eukaryota</taxon>
        <taxon>Fungi</taxon>
        <taxon>Dikarya</taxon>
        <taxon>Ascomycota</taxon>
        <taxon>Pezizomycotina</taxon>
        <taxon>Sordariomycetes</taxon>
        <taxon>Hypocreomycetidae</taxon>
        <taxon>Hypocreales</taxon>
        <taxon>Ophiocordycipitaceae</taxon>
        <taxon>Purpureocillium</taxon>
    </lineage>
</organism>
<comment type="caution">
    <text evidence="2">The sequence shown here is derived from an EMBL/GenBank/DDBJ whole genome shotgun (WGS) entry which is preliminary data.</text>
</comment>
<dbReference type="Proteomes" id="UP000245956">
    <property type="component" value="Unassembled WGS sequence"/>
</dbReference>
<protein>
    <submittedName>
        <fullName evidence="2">Uncharacterized protein</fullName>
    </submittedName>
</protein>
<feature type="compositionally biased region" description="Basic and acidic residues" evidence="1">
    <location>
        <begin position="219"/>
        <end position="229"/>
    </location>
</feature>
<evidence type="ECO:0000313" key="2">
    <source>
        <dbReference type="EMBL" id="PWI64491.1"/>
    </source>
</evidence>
<feature type="region of interest" description="Disordered" evidence="1">
    <location>
        <begin position="218"/>
        <end position="242"/>
    </location>
</feature>
<proteinExistence type="predicted"/>
<evidence type="ECO:0000256" key="1">
    <source>
        <dbReference type="SAM" id="MobiDB-lite"/>
    </source>
</evidence>
<accession>A0A2U3DQG3</accession>
<gene>
    <name evidence="2" type="ORF">PCL_09608</name>
</gene>
<reference evidence="2 3" key="1">
    <citation type="journal article" date="2016" name="Front. Microbiol.">
        <title>Genome and transcriptome sequences reveal the specific parasitism of the nematophagous Purpureocillium lilacinum 36-1.</title>
        <authorList>
            <person name="Xie J."/>
            <person name="Li S."/>
            <person name="Mo C."/>
            <person name="Xiao X."/>
            <person name="Peng D."/>
            <person name="Wang G."/>
            <person name="Xiao Y."/>
        </authorList>
    </citation>
    <scope>NUCLEOTIDE SEQUENCE [LARGE SCALE GENOMIC DNA]</scope>
    <source>
        <strain evidence="2 3">36-1</strain>
    </source>
</reference>
<dbReference type="AlphaFoldDB" id="A0A2U3DQG3"/>
<dbReference type="EMBL" id="LCWV01000058">
    <property type="protein sequence ID" value="PWI64491.1"/>
    <property type="molecule type" value="Genomic_DNA"/>
</dbReference>
<name>A0A2U3DQG3_PURLI</name>
<sequence>MATYVFLINDRHTARLFTAKRRAAGWLWTSGGPRQEDSPEPQTEQGRGACRAADASSSWRAASAAPHHHPLCRGRWQVQARGTGDNQLCPPALELPASEWSGTDLDLGDTARTRHSPWHSLAHGGRPSFQVPVAFAASPGSPPRRAASRRWPARARLPGTRLNGSRVGVSPTTWKGREVALALNIVGDEELANGPADSQAPLHARSDSTRLAMPCSEQLADRTGGEWPDHGYLQQPASVRHS</sequence>
<feature type="region of interest" description="Disordered" evidence="1">
    <location>
        <begin position="28"/>
        <end position="49"/>
    </location>
</feature>
<evidence type="ECO:0000313" key="3">
    <source>
        <dbReference type="Proteomes" id="UP000245956"/>
    </source>
</evidence>
<feature type="region of interest" description="Disordered" evidence="1">
    <location>
        <begin position="191"/>
        <end position="210"/>
    </location>
</feature>